<comment type="caution">
    <text evidence="4">The sequence shown here is derived from an EMBL/GenBank/DDBJ whole genome shotgun (WGS) entry which is preliminary data.</text>
</comment>
<evidence type="ECO:0000256" key="2">
    <source>
        <dbReference type="ARBA" id="ARBA00022679"/>
    </source>
</evidence>
<reference evidence="5" key="1">
    <citation type="journal article" date="2019" name="Int. J. Syst. Evol. Microbiol.">
        <title>The Global Catalogue of Microorganisms (GCM) 10K type strain sequencing project: providing services to taxonomists for standard genome sequencing and annotation.</title>
        <authorList>
            <consortium name="The Broad Institute Genomics Platform"/>
            <consortium name="The Broad Institute Genome Sequencing Center for Infectious Disease"/>
            <person name="Wu L."/>
            <person name="Ma J."/>
        </authorList>
    </citation>
    <scope>NUCLEOTIDE SEQUENCE [LARGE SCALE GENOMIC DNA]</scope>
    <source>
        <strain evidence="5">TBRC 1826</strain>
    </source>
</reference>
<dbReference type="InterPro" id="IPR050426">
    <property type="entry name" value="Glycosyltransferase_28"/>
</dbReference>
<dbReference type="PANTHER" id="PTHR48050:SF13">
    <property type="entry name" value="STEROL 3-BETA-GLUCOSYLTRANSFERASE UGT80A2"/>
    <property type="match status" value="1"/>
</dbReference>
<evidence type="ECO:0000256" key="1">
    <source>
        <dbReference type="ARBA" id="ARBA00009995"/>
    </source>
</evidence>
<dbReference type="Pfam" id="PF06722">
    <property type="entry name" value="EryCIII-like_C"/>
    <property type="match status" value="1"/>
</dbReference>
<organism evidence="4 5">
    <name type="scientific">Nocardiopsis sediminis</name>
    <dbReference type="NCBI Taxonomy" id="1778267"/>
    <lineage>
        <taxon>Bacteria</taxon>
        <taxon>Bacillati</taxon>
        <taxon>Actinomycetota</taxon>
        <taxon>Actinomycetes</taxon>
        <taxon>Streptosporangiales</taxon>
        <taxon>Nocardiopsidaceae</taxon>
        <taxon>Nocardiopsis</taxon>
    </lineage>
</organism>
<dbReference type="Proteomes" id="UP001595847">
    <property type="component" value="Unassembled WGS sequence"/>
</dbReference>
<proteinExistence type="inferred from homology"/>
<keyword evidence="2" id="KW-0808">Transferase</keyword>
<gene>
    <name evidence="4" type="ORF">ACFOVU_25455</name>
</gene>
<sequence length="403" mass="43596">MHVFFTSIGAAGHINPTLPLVRELVGRGHRVSYATDERLRFAIESVGAALVPLPELALPVVNSASHPGDWGTVMRHMMETLIRYQSQIIGDGIIDDYVEQQRPDAVCYDNTLTLPGQRAADRVGVPAIALHPTYAANENFSFQSMAESGAGNAPGETGNLFQQMREVGLKLADEMGGQAINLFEGPPAPLNIVFIPREFQPAADTFDERFYFVGPSLGARNDDGTWTPPGGGPLLFISLGTSPFNRNTEFYQMCIDAFGDSKWRVALAIGAQVDPAELGSAPPNVEIRPYFPQLDVLRNADIFLSHTGMNSTMESLYHGVPIVAVPQQPEQVANARQIEQLGLGRHLTGRLSPDLIRQAVEEVHADPAVAGNVTDMSRVLQKSGGARAAADAIESHLAARLNR</sequence>
<dbReference type="RefSeq" id="WP_378537628.1">
    <property type="nucleotide sequence ID" value="NZ_JBHSBH010000015.1"/>
</dbReference>
<evidence type="ECO:0000313" key="4">
    <source>
        <dbReference type="EMBL" id="MFC3999284.1"/>
    </source>
</evidence>
<protein>
    <submittedName>
        <fullName evidence="4">Macrolide family glycosyltransferase</fullName>
    </submittedName>
</protein>
<dbReference type="InterPro" id="IPR010610">
    <property type="entry name" value="EryCIII-like_C"/>
</dbReference>
<dbReference type="InterPro" id="IPR002213">
    <property type="entry name" value="UDP_glucos_trans"/>
</dbReference>
<dbReference type="EMBL" id="JBHSBH010000015">
    <property type="protein sequence ID" value="MFC3999284.1"/>
    <property type="molecule type" value="Genomic_DNA"/>
</dbReference>
<dbReference type="InterPro" id="IPR006326">
    <property type="entry name" value="UDPGT_MGT-like"/>
</dbReference>
<dbReference type="Gene3D" id="3.40.50.2000">
    <property type="entry name" value="Glycogen Phosphorylase B"/>
    <property type="match status" value="2"/>
</dbReference>
<accession>A0ABV8FV55</accession>
<feature type="domain" description="Erythromycin biosynthesis protein CIII-like C-terminal" evidence="3">
    <location>
        <begin position="258"/>
        <end position="375"/>
    </location>
</feature>
<dbReference type="PANTHER" id="PTHR48050">
    <property type="entry name" value="STEROL 3-BETA-GLUCOSYLTRANSFERASE"/>
    <property type="match status" value="1"/>
</dbReference>
<dbReference type="SUPFAM" id="SSF53756">
    <property type="entry name" value="UDP-Glycosyltransferase/glycogen phosphorylase"/>
    <property type="match status" value="1"/>
</dbReference>
<name>A0ABV8FV55_9ACTN</name>
<dbReference type="NCBIfam" id="TIGR01426">
    <property type="entry name" value="MGT"/>
    <property type="match status" value="1"/>
</dbReference>
<evidence type="ECO:0000313" key="5">
    <source>
        <dbReference type="Proteomes" id="UP001595847"/>
    </source>
</evidence>
<keyword evidence="5" id="KW-1185">Reference proteome</keyword>
<dbReference type="CDD" id="cd03784">
    <property type="entry name" value="GT1_Gtf-like"/>
    <property type="match status" value="1"/>
</dbReference>
<comment type="similarity">
    <text evidence="1">Belongs to the UDP-glycosyltransferase family.</text>
</comment>
<evidence type="ECO:0000259" key="3">
    <source>
        <dbReference type="Pfam" id="PF06722"/>
    </source>
</evidence>